<dbReference type="EMBL" id="JACYTQ010000002">
    <property type="protein sequence ID" value="MBD8488152.1"/>
    <property type="molecule type" value="Genomic_DNA"/>
</dbReference>
<dbReference type="NCBIfam" id="NF009807">
    <property type="entry name" value="PRK13291.1"/>
    <property type="match status" value="1"/>
</dbReference>
<comment type="caution">
    <text evidence="2">The sequence shown here is derived from an EMBL/GenBank/DDBJ whole genome shotgun (WGS) entry which is preliminary data.</text>
</comment>
<dbReference type="SUPFAM" id="SSF109854">
    <property type="entry name" value="DinB/YfiT-like putative metalloenzymes"/>
    <property type="match status" value="1"/>
</dbReference>
<gene>
    <name evidence="2" type="ORF">IFO69_05275</name>
</gene>
<reference evidence="2 3" key="1">
    <citation type="submission" date="2020-09" db="EMBL/GenBank/DDBJ databases">
        <title>Echinicola sp. CAU 1574 isolated from sand of Sido Beach.</title>
        <authorList>
            <person name="Kim W."/>
        </authorList>
    </citation>
    <scope>NUCLEOTIDE SEQUENCE [LARGE SCALE GENOMIC DNA]</scope>
    <source>
        <strain evidence="2 3">CAU 1574</strain>
    </source>
</reference>
<sequence>MENVHDLNRLKFPIGNFEKKEFYSHDELKELIRINESAPAKYRKIVEKLKPEDLNKTYREGSWTIQQLIHHVADIQLLHFLRLKKALTEPNYKEVTLIDMDGWAGTADGTKAPVEDSLMMFEGANKRYVFLLRSLNDEALKIEYYHPVRKFTINQAQAIAMSAWHVDHHLAHIKIALGESL</sequence>
<dbReference type="InterPro" id="IPR034660">
    <property type="entry name" value="DinB/YfiT-like"/>
</dbReference>
<organism evidence="2 3">
    <name type="scientific">Echinicola arenosa</name>
    <dbReference type="NCBI Taxonomy" id="2774144"/>
    <lineage>
        <taxon>Bacteria</taxon>
        <taxon>Pseudomonadati</taxon>
        <taxon>Bacteroidota</taxon>
        <taxon>Cytophagia</taxon>
        <taxon>Cytophagales</taxon>
        <taxon>Cyclobacteriaceae</taxon>
        <taxon>Echinicola</taxon>
    </lineage>
</organism>
<dbReference type="Proteomes" id="UP000647133">
    <property type="component" value="Unassembled WGS sequence"/>
</dbReference>
<dbReference type="InterPro" id="IPR024775">
    <property type="entry name" value="DinB-like"/>
</dbReference>
<proteinExistence type="predicted"/>
<protein>
    <submittedName>
        <fullName evidence="2">DinB family protein</fullName>
    </submittedName>
</protein>
<evidence type="ECO:0000313" key="3">
    <source>
        <dbReference type="Proteomes" id="UP000647133"/>
    </source>
</evidence>
<dbReference type="RefSeq" id="WP_192009045.1">
    <property type="nucleotide sequence ID" value="NZ_JACYTQ010000002.1"/>
</dbReference>
<evidence type="ECO:0000313" key="2">
    <source>
        <dbReference type="EMBL" id="MBD8488152.1"/>
    </source>
</evidence>
<dbReference type="Gene3D" id="1.20.120.450">
    <property type="entry name" value="dinb family like domain"/>
    <property type="match status" value="1"/>
</dbReference>
<dbReference type="Pfam" id="PF12867">
    <property type="entry name" value="DinB_2"/>
    <property type="match status" value="1"/>
</dbReference>
<evidence type="ECO:0000259" key="1">
    <source>
        <dbReference type="Pfam" id="PF12867"/>
    </source>
</evidence>
<name>A0ABR9AHC7_9BACT</name>
<accession>A0ABR9AHC7</accession>
<keyword evidence="3" id="KW-1185">Reference proteome</keyword>
<feature type="domain" description="DinB-like" evidence="1">
    <location>
        <begin position="37"/>
        <end position="173"/>
    </location>
</feature>